<sequence>MSNILEELFGCSKPIIGMVHLQPLPGSPRCVEEVEHILENALRDAEALEEGGVDGVQVENIGDKPFMKPNEITDEAVTIVAAIAREVRRATGLPTGVFILANGIEESLSAAAASGAKWIRANMYNLAYIADEGFVESAAPRAERRKTNLNIDVKIFADVVVKHGSHLITKDTQLEYKVKRLEETGADAIIASGERTGAETPIDRVRQIKQTAAKPVLIGSGLTPENAEKLLKYADGAIVGTYLKKEGNLQNPVDINRVKKLMQIVKKIRENV</sequence>
<dbReference type="Pfam" id="PF03437">
    <property type="entry name" value="BtpA"/>
    <property type="match status" value="1"/>
</dbReference>
<dbReference type="InterPro" id="IPR005137">
    <property type="entry name" value="BtpA"/>
</dbReference>
<organism evidence="2 3">
    <name type="scientific">Caldiarchaeum subterraneum</name>
    <dbReference type="NCBI Taxonomy" id="311458"/>
    <lineage>
        <taxon>Archaea</taxon>
        <taxon>Nitrososphaerota</taxon>
        <taxon>Candidatus Caldarchaeales</taxon>
        <taxon>Candidatus Caldarchaeaceae</taxon>
        <taxon>Candidatus Caldarchaeum</taxon>
    </lineage>
</organism>
<proteinExistence type="inferred from homology"/>
<accession>A0A832ZV02</accession>
<comment type="similarity">
    <text evidence="1">Belongs to the BtpA family.</text>
</comment>
<dbReference type="PIRSF" id="PIRSF005956">
    <property type="entry name" value="BtpA"/>
    <property type="match status" value="1"/>
</dbReference>
<dbReference type="AlphaFoldDB" id="A0A832ZV02"/>
<dbReference type="NCBIfam" id="TIGR00259">
    <property type="entry name" value="thylakoid_BtpA"/>
    <property type="match status" value="1"/>
</dbReference>
<dbReference type="SUPFAM" id="SSF51366">
    <property type="entry name" value="Ribulose-phoshate binding barrel"/>
    <property type="match status" value="1"/>
</dbReference>
<protein>
    <submittedName>
        <fullName evidence="2">BtpA/SgcQ family protein</fullName>
    </submittedName>
</protein>
<name>A0A832ZV02_CALS0</name>
<comment type="caution">
    <text evidence="2">The sequence shown here is derived from an EMBL/GenBank/DDBJ whole genome shotgun (WGS) entry which is preliminary data.</text>
</comment>
<dbReference type="EMBL" id="DQVM01000047">
    <property type="protein sequence ID" value="HIQ29439.1"/>
    <property type="molecule type" value="Genomic_DNA"/>
</dbReference>
<gene>
    <name evidence="2" type="ORF">EYH45_02615</name>
</gene>
<dbReference type="InterPro" id="IPR011060">
    <property type="entry name" value="RibuloseP-bd_barrel"/>
</dbReference>
<dbReference type="InterPro" id="IPR013785">
    <property type="entry name" value="Aldolase_TIM"/>
</dbReference>
<dbReference type="PANTHER" id="PTHR21381:SF3">
    <property type="entry name" value="SGC REGION PROTEIN SGCQ-RELATED"/>
    <property type="match status" value="1"/>
</dbReference>
<dbReference type="Gene3D" id="3.20.20.70">
    <property type="entry name" value="Aldolase class I"/>
    <property type="match status" value="1"/>
</dbReference>
<reference evidence="2" key="1">
    <citation type="journal article" date="2020" name="ISME J.">
        <title>Gammaproteobacteria mediating utilization of methyl-, sulfur- and petroleum organic compounds in deep ocean hydrothermal plumes.</title>
        <authorList>
            <person name="Zhou Z."/>
            <person name="Liu Y."/>
            <person name="Pan J."/>
            <person name="Cron B.R."/>
            <person name="Toner B.M."/>
            <person name="Anantharaman K."/>
            <person name="Breier J.A."/>
            <person name="Dick G.J."/>
            <person name="Li M."/>
        </authorList>
    </citation>
    <scope>NUCLEOTIDE SEQUENCE</scope>
    <source>
        <strain evidence="2">SZUA-1515</strain>
    </source>
</reference>
<dbReference type="PANTHER" id="PTHR21381">
    <property type="entry name" value="ZGC:162297"/>
    <property type="match status" value="1"/>
</dbReference>
<dbReference type="Proteomes" id="UP000608579">
    <property type="component" value="Unassembled WGS sequence"/>
</dbReference>
<evidence type="ECO:0000313" key="3">
    <source>
        <dbReference type="Proteomes" id="UP000608579"/>
    </source>
</evidence>
<evidence type="ECO:0000313" key="2">
    <source>
        <dbReference type="EMBL" id="HIQ29439.1"/>
    </source>
</evidence>
<evidence type="ECO:0000256" key="1">
    <source>
        <dbReference type="ARBA" id="ARBA00006007"/>
    </source>
</evidence>